<dbReference type="InterPro" id="IPR011044">
    <property type="entry name" value="Quino_amine_DH_bsu"/>
</dbReference>
<dbReference type="Proteomes" id="UP000824236">
    <property type="component" value="Unassembled WGS sequence"/>
</dbReference>
<dbReference type="EMBL" id="JAHLFO010000019">
    <property type="protein sequence ID" value="MBU3813279.1"/>
    <property type="molecule type" value="Genomic_DNA"/>
</dbReference>
<protein>
    <submittedName>
        <fullName evidence="2">Fibrobacter succinogenes major paralogous domain-containing protein</fullName>
    </submittedName>
</protein>
<dbReference type="SUPFAM" id="SSF50969">
    <property type="entry name" value="YVTN repeat-like/Quinoprotein amine dehydrogenase"/>
    <property type="match status" value="1"/>
</dbReference>
<feature type="signal peptide" evidence="1">
    <location>
        <begin position="1"/>
        <end position="24"/>
    </location>
</feature>
<keyword evidence="1" id="KW-0732">Signal</keyword>
<reference evidence="2" key="2">
    <citation type="submission" date="2021-04" db="EMBL/GenBank/DDBJ databases">
        <authorList>
            <person name="Gilroy R."/>
        </authorList>
    </citation>
    <scope>NUCLEOTIDE SEQUENCE</scope>
    <source>
        <strain evidence="2">B3-3758</strain>
    </source>
</reference>
<comment type="caution">
    <text evidence="2">The sequence shown here is derived from an EMBL/GenBank/DDBJ whole genome shotgun (WGS) entry which is preliminary data.</text>
</comment>
<evidence type="ECO:0000313" key="3">
    <source>
        <dbReference type="Proteomes" id="UP000824236"/>
    </source>
</evidence>
<gene>
    <name evidence="2" type="ORF">H9791_02040</name>
</gene>
<dbReference type="PROSITE" id="PS51257">
    <property type="entry name" value="PROKAR_LIPOPROTEIN"/>
    <property type="match status" value="1"/>
</dbReference>
<organism evidence="2 3">
    <name type="scientific">Candidatus Bacteroides intestinipullorum</name>
    <dbReference type="NCBI Taxonomy" id="2838471"/>
    <lineage>
        <taxon>Bacteria</taxon>
        <taxon>Pseudomonadati</taxon>
        <taxon>Bacteroidota</taxon>
        <taxon>Bacteroidia</taxon>
        <taxon>Bacteroidales</taxon>
        <taxon>Bacteroidaceae</taxon>
        <taxon>Bacteroides</taxon>
    </lineage>
</organism>
<name>A0A9E2KFW6_9BACE</name>
<feature type="chain" id="PRO_5038847901" evidence="1">
    <location>
        <begin position="25"/>
        <end position="737"/>
    </location>
</feature>
<proteinExistence type="predicted"/>
<evidence type="ECO:0000313" key="2">
    <source>
        <dbReference type="EMBL" id="MBU3813279.1"/>
    </source>
</evidence>
<reference evidence="2" key="1">
    <citation type="journal article" date="2021" name="PeerJ">
        <title>Extensive microbial diversity within the chicken gut microbiome revealed by metagenomics and culture.</title>
        <authorList>
            <person name="Gilroy R."/>
            <person name="Ravi A."/>
            <person name="Getino M."/>
            <person name="Pursley I."/>
            <person name="Horton D.L."/>
            <person name="Alikhan N.F."/>
            <person name="Baker D."/>
            <person name="Gharbi K."/>
            <person name="Hall N."/>
            <person name="Watson M."/>
            <person name="Adriaenssens E.M."/>
            <person name="Foster-Nyarko E."/>
            <person name="Jarju S."/>
            <person name="Secka A."/>
            <person name="Antonio M."/>
            <person name="Oren A."/>
            <person name="Chaudhuri R.R."/>
            <person name="La Ragione R."/>
            <person name="Hildebrand F."/>
            <person name="Pallen M.J."/>
        </authorList>
    </citation>
    <scope>NUCLEOTIDE SEQUENCE</scope>
    <source>
        <strain evidence="2">B3-3758</strain>
    </source>
</reference>
<evidence type="ECO:0000256" key="1">
    <source>
        <dbReference type="SAM" id="SignalP"/>
    </source>
</evidence>
<accession>A0A9E2KFW6</accession>
<dbReference type="AlphaFoldDB" id="A0A9E2KFW6"/>
<sequence length="737" mass="82147">MRFKHHLLSLGCAALMLASCTDDALDNGASNGLGPEADSNVVTLTVLDGASQQGRIHTPSAPDTRALKSQRLQYVATIGNPDWQDEGHVWSATSVYIDDAKQQAYITWHSDRQAQNQAQTWGGAMDVINIANEDKPEVINSLGNSNLLKFNNIIKHDSKLYLSAMHPRKGGVVARVDLNTPTQAELIGFPGSSVNAIALCNEKLMVVSGFKGTYGTVSPEQPAIDYDYELPGKNTYVTLNQSLSKDFGGKYVAVENGDAYILRQNGENNGQIIDVNNKKTIDMSVSLLSEEKFAEDYDPETGEWKEEGTRQSVYFGKHVMVIRKGYAYVAAGKSGIWKYDLTSGQETQINGIFATGLYADDEFLYAATGSGLRIYQFNDETGDLPLYAFEVETYDEDDTGEPTSTTAATTGANTKRHSPNFVAAHYNEAKKSTYIYIAYGQSGVRVYKFVKEGEEQPEEPGDEHPWVDPGDDSDIVWATENVEGYYAWGEIFHTAHGMGDGNTYETAEADAYDLTFTSPDGIEVSNNESYWTAGNGSKQKTAYTYDNYRYFNGTTAELSKYRLDEDGNSEDNKTVLDPEDDVATMRWGNGWRMPTQDEWDALFTQYANTVEEDEKGLILTFNDKEETLSLPKTGYYSYNGGGWIDASGYYYWSSTLSTQKNQSDIDYRGHTGGWIWNQAGDNKLAWSYESLAWMPDLSMISYNFYAKNGYDRADGFKVRAVKAKKDMPNDFPEWQNK</sequence>